<dbReference type="Gene3D" id="2.40.40.10">
    <property type="entry name" value="RlpA-like domain"/>
    <property type="match status" value="1"/>
</dbReference>
<keyword evidence="2 4" id="KW-0456">Lyase</keyword>
<dbReference type="Gene3D" id="3.30.70.1070">
    <property type="entry name" value="Sporulation related repeat"/>
    <property type="match status" value="1"/>
</dbReference>
<evidence type="ECO:0000256" key="3">
    <source>
        <dbReference type="ARBA" id="ARBA00023316"/>
    </source>
</evidence>
<evidence type="ECO:0000256" key="4">
    <source>
        <dbReference type="HAMAP-Rule" id="MF_02071"/>
    </source>
</evidence>
<keyword evidence="1" id="KW-0732">Signal</keyword>
<keyword evidence="3 4" id="KW-0961">Cell wall biogenesis/degradation</keyword>
<dbReference type="Pfam" id="PF03330">
    <property type="entry name" value="DPBB_1"/>
    <property type="match status" value="1"/>
</dbReference>
<dbReference type="Proteomes" id="UP000053226">
    <property type="component" value="Unassembled WGS sequence"/>
</dbReference>
<evidence type="ECO:0000256" key="2">
    <source>
        <dbReference type="ARBA" id="ARBA00023239"/>
    </source>
</evidence>
<sequence length="329" mass="35671">MRFQWIMLGVTAALLSGCVTDNNSNKQPSNLPVVPTQDVLGAEPHYEPYHPSANNDYQRNGQTYSIVRDTSQFSEIGFAHIFGQESSGNMTAIGERVDPAELTAAHPTLPIPSYVRVTNLINGRMMVVRVNDRGPYMPGKNIALSRAVADRLNLMPTSRIKIDAIKVDQNGTLSGPGTQGSNFVKQSYALPGRPQLGAGPMGNPVMEDLPVPATALPAAQPSEPMQPLVDEAPLNVNTSTPVSAEVSESAEPVVPERGYMVQVGAISNQANAREWLNKLKGQFSAPGRVQPYNNIYRVQLGPFNDRNQAVTIQSRLQSELNQSSMIINP</sequence>
<keyword evidence="8" id="KW-1185">Reference proteome</keyword>
<dbReference type="InterPro" id="IPR036908">
    <property type="entry name" value="RlpA-like_sf"/>
</dbReference>
<feature type="domain" description="SPOR" evidence="6">
    <location>
        <begin position="253"/>
        <end position="329"/>
    </location>
</feature>
<keyword evidence="4" id="KW-0472">Membrane</keyword>
<dbReference type="InterPro" id="IPR009009">
    <property type="entry name" value="RlpA-like_DPBB"/>
</dbReference>
<name>A0A0N0Z9D4_9GAMM</name>
<dbReference type="PROSITE" id="PS51724">
    <property type="entry name" value="SPOR"/>
    <property type="match status" value="1"/>
</dbReference>
<dbReference type="InterPro" id="IPR034718">
    <property type="entry name" value="RlpA"/>
</dbReference>
<dbReference type="EC" id="4.2.2.-" evidence="4"/>
<dbReference type="GO" id="GO:0000270">
    <property type="term" value="P:peptidoglycan metabolic process"/>
    <property type="evidence" value="ECO:0007669"/>
    <property type="project" value="UniProtKB-UniRule"/>
</dbReference>
<dbReference type="GO" id="GO:0009279">
    <property type="term" value="C:cell outer membrane"/>
    <property type="evidence" value="ECO:0007669"/>
    <property type="project" value="TreeGrafter"/>
</dbReference>
<evidence type="ECO:0000313" key="8">
    <source>
        <dbReference type="Proteomes" id="UP000053226"/>
    </source>
</evidence>
<comment type="subcellular location">
    <subcellularLocation>
        <location evidence="4">Cell membrane</location>
        <topology evidence="4">Lipid-anchor</topology>
    </subcellularLocation>
</comment>
<dbReference type="Pfam" id="PF05036">
    <property type="entry name" value="SPOR"/>
    <property type="match status" value="1"/>
</dbReference>
<proteinExistence type="inferred from homology"/>
<dbReference type="GO" id="GO:0005886">
    <property type="term" value="C:plasma membrane"/>
    <property type="evidence" value="ECO:0007669"/>
    <property type="project" value="UniProtKB-SubCell"/>
</dbReference>
<reference evidence="7 8" key="1">
    <citation type="submission" date="2015-07" db="EMBL/GenBank/DDBJ databases">
        <title>ATOL: Assembling a taxonomically balanced genome-scale reconstruction of the evolutionary history of the Enterobacteriaceae.</title>
        <authorList>
            <person name="Plunkett G.III."/>
            <person name="Neeno-Eckwall E.C."/>
            <person name="Glasner J.D."/>
            <person name="Perna N.T."/>
        </authorList>
    </citation>
    <scope>NUCLEOTIDE SEQUENCE [LARGE SCALE GENOMIC DNA]</scope>
    <source>
        <strain evidence="7 8">ATCC 35017</strain>
    </source>
</reference>
<evidence type="ECO:0000259" key="6">
    <source>
        <dbReference type="PROSITE" id="PS51724"/>
    </source>
</evidence>
<dbReference type="GO" id="GO:0042834">
    <property type="term" value="F:peptidoglycan binding"/>
    <property type="evidence" value="ECO:0007669"/>
    <property type="project" value="InterPro"/>
</dbReference>
<dbReference type="InterPro" id="IPR007730">
    <property type="entry name" value="SPOR-like_dom"/>
</dbReference>
<comment type="function">
    <text evidence="4">Lytic transglycosylase with a strong preference for naked glycan strands that lack stem peptides.</text>
</comment>
<dbReference type="CDD" id="cd22268">
    <property type="entry name" value="DPBB_RlpA-like"/>
    <property type="match status" value="1"/>
</dbReference>
<dbReference type="InterPro" id="IPR036680">
    <property type="entry name" value="SPOR-like_sf"/>
</dbReference>
<dbReference type="PANTHER" id="PTHR34183:SF1">
    <property type="entry name" value="ENDOLYTIC PEPTIDOGLYCAN TRANSGLYCOSYLASE RLPA"/>
    <property type="match status" value="1"/>
</dbReference>
<organism evidence="7 8">
    <name type="scientific">Moellerella wisconsensis ATCC 35017</name>
    <dbReference type="NCBI Taxonomy" id="1354267"/>
    <lineage>
        <taxon>Bacteria</taxon>
        <taxon>Pseudomonadati</taxon>
        <taxon>Pseudomonadota</taxon>
        <taxon>Gammaproteobacteria</taxon>
        <taxon>Enterobacterales</taxon>
        <taxon>Morganellaceae</taxon>
        <taxon>Moellerella</taxon>
    </lineage>
</organism>
<evidence type="ECO:0000256" key="1">
    <source>
        <dbReference type="ARBA" id="ARBA00022729"/>
    </source>
</evidence>
<comment type="similarity">
    <text evidence="4 5">Belongs to the RlpA family.</text>
</comment>
<dbReference type="OrthoDB" id="9779128at2"/>
<keyword evidence="4" id="KW-0564">Palmitate</keyword>
<dbReference type="GO" id="GO:0071555">
    <property type="term" value="P:cell wall organization"/>
    <property type="evidence" value="ECO:0007669"/>
    <property type="project" value="UniProtKB-KW"/>
</dbReference>
<dbReference type="PANTHER" id="PTHR34183">
    <property type="entry name" value="ENDOLYTIC PEPTIDOGLYCAN TRANSGLYCOSYLASE RLPA"/>
    <property type="match status" value="1"/>
</dbReference>
<dbReference type="GO" id="GO:0008932">
    <property type="term" value="F:lytic endotransglycosylase activity"/>
    <property type="evidence" value="ECO:0007669"/>
    <property type="project" value="UniProtKB-UniRule"/>
</dbReference>
<dbReference type="RefSeq" id="WP_053909064.1">
    <property type="nucleotide sequence ID" value="NZ_CAWMUS010000026.1"/>
</dbReference>
<evidence type="ECO:0000313" key="7">
    <source>
        <dbReference type="EMBL" id="KPD02174.1"/>
    </source>
</evidence>
<comment type="caution">
    <text evidence="7">The sequence shown here is derived from an EMBL/GenBank/DDBJ whole genome shotgun (WGS) entry which is preliminary data.</text>
</comment>
<dbReference type="PROSITE" id="PS51257">
    <property type="entry name" value="PROKAR_LIPOPROTEIN"/>
    <property type="match status" value="1"/>
</dbReference>
<dbReference type="InterPro" id="IPR012997">
    <property type="entry name" value="RplA"/>
</dbReference>
<dbReference type="NCBIfam" id="NF007953">
    <property type="entry name" value="PRK10672.1"/>
    <property type="match status" value="1"/>
</dbReference>
<evidence type="ECO:0000256" key="5">
    <source>
        <dbReference type="RuleBase" id="RU003495"/>
    </source>
</evidence>
<dbReference type="HAMAP" id="MF_02071">
    <property type="entry name" value="RlpA"/>
    <property type="match status" value="1"/>
</dbReference>
<accession>A0A0N0Z9D4</accession>
<dbReference type="SUPFAM" id="SSF110997">
    <property type="entry name" value="Sporulation related repeat"/>
    <property type="match status" value="1"/>
</dbReference>
<keyword evidence="4" id="KW-1003">Cell membrane</keyword>
<keyword evidence="4 7" id="KW-0449">Lipoprotein</keyword>
<dbReference type="NCBIfam" id="TIGR00413">
    <property type="entry name" value="rlpA"/>
    <property type="match status" value="1"/>
</dbReference>
<dbReference type="AlphaFoldDB" id="A0A0N0Z9D4"/>
<protein>
    <recommendedName>
        <fullName evidence="4">Endolytic peptidoglycan transglycosylase RlpA</fullName>
        <ecNumber evidence="4">4.2.2.-</ecNumber>
    </recommendedName>
</protein>
<dbReference type="EMBL" id="LGAA01000026">
    <property type="protein sequence ID" value="KPD02174.1"/>
    <property type="molecule type" value="Genomic_DNA"/>
</dbReference>
<gene>
    <name evidence="4" type="primary">rlpA</name>
    <name evidence="7" type="ORF">M992_2726</name>
</gene>